<organism evidence="3 4">
    <name type="scientific">Leucocoprinus birnbaumii</name>
    <dbReference type="NCBI Taxonomy" id="56174"/>
    <lineage>
        <taxon>Eukaryota</taxon>
        <taxon>Fungi</taxon>
        <taxon>Dikarya</taxon>
        <taxon>Basidiomycota</taxon>
        <taxon>Agaricomycotina</taxon>
        <taxon>Agaricomycetes</taxon>
        <taxon>Agaricomycetidae</taxon>
        <taxon>Agaricales</taxon>
        <taxon>Agaricineae</taxon>
        <taxon>Agaricaceae</taxon>
        <taxon>Leucocoprinus</taxon>
    </lineage>
</organism>
<feature type="domain" description="CxC2-like cysteine cluster KDZ transposase-associated" evidence="2">
    <location>
        <begin position="102"/>
        <end position="140"/>
    </location>
</feature>
<dbReference type="EMBL" id="JANIEX010000287">
    <property type="protein sequence ID" value="KAJ3569456.1"/>
    <property type="molecule type" value="Genomic_DNA"/>
</dbReference>
<comment type="caution">
    <text evidence="3">The sequence shown here is derived from an EMBL/GenBank/DDBJ whole genome shotgun (WGS) entry which is preliminary data.</text>
</comment>
<name>A0AAD5VV08_9AGAR</name>
<evidence type="ECO:0000313" key="4">
    <source>
        <dbReference type="Proteomes" id="UP001213000"/>
    </source>
</evidence>
<protein>
    <recommendedName>
        <fullName evidence="2">CxC2-like cysteine cluster KDZ transposase-associated domain-containing protein</fullName>
    </recommendedName>
</protein>
<dbReference type="InterPro" id="IPR040521">
    <property type="entry name" value="KDZ"/>
</dbReference>
<dbReference type="AlphaFoldDB" id="A0AAD5VV08"/>
<feature type="region of interest" description="Disordered" evidence="1">
    <location>
        <begin position="46"/>
        <end position="98"/>
    </location>
</feature>
<evidence type="ECO:0000259" key="2">
    <source>
        <dbReference type="Pfam" id="PF18803"/>
    </source>
</evidence>
<evidence type="ECO:0000313" key="3">
    <source>
        <dbReference type="EMBL" id="KAJ3569456.1"/>
    </source>
</evidence>
<reference evidence="3" key="1">
    <citation type="submission" date="2022-07" db="EMBL/GenBank/DDBJ databases">
        <title>Genome Sequence of Leucocoprinus birnbaumii.</title>
        <authorList>
            <person name="Buettner E."/>
        </authorList>
    </citation>
    <scope>NUCLEOTIDE SEQUENCE</scope>
    <source>
        <strain evidence="3">VT141</strain>
    </source>
</reference>
<keyword evidence="4" id="KW-1185">Reference proteome</keyword>
<feature type="region of interest" description="Disordered" evidence="1">
    <location>
        <begin position="439"/>
        <end position="523"/>
    </location>
</feature>
<sequence length="532" mass="60345">MKGKQKNQHIYTDNKGPENAVQLDIARIVEALKKRKVRIVTQVIPKPEGPSLKPTSPPVESVPFQVPPPTNVINTTESTLDETESLPKSQDEKVSGEARSKKFPKTAFTFQVLETFHQLLLSTKITTYDYYDSLKKTTNHAFPQDVEDRYRELMAVMRIWRHLTQCRYCGQEHDINAEFDHREAGSLAIRCPACPEPGFNVDIADIMNALSTNTHTLTLFLSLDGNYRLNQKFKNTDPNDVALNKGNAYFVDNNVFQQYLQLHDDKATQNSTCSKLKAVRQQQMIKFADSVYSGVVATQCACHGLYLPQGIVNLERGETYVPSQFKTFTCLTNISRYVRTDYALARMTCGEGIESAWAEQNHAAGSTKEQSTGHRQDSLDDFNNYWNWSKVHRMSHYLLSQYVKYSDELQDQNIVFHKLTSRFPTHVIQEWEKLWDDTEKAAKKEAEEAQSTEPGANQPAINGLVGEEQESSTTKNGGKMGRKKRKTRKNSKPKLKKEAHTASVFQKDPIPIAKSSRALSRDSQIRVATAIV</sequence>
<dbReference type="Proteomes" id="UP001213000">
    <property type="component" value="Unassembled WGS sequence"/>
</dbReference>
<proteinExistence type="predicted"/>
<gene>
    <name evidence="3" type="ORF">NP233_g5031</name>
</gene>
<evidence type="ECO:0000256" key="1">
    <source>
        <dbReference type="SAM" id="MobiDB-lite"/>
    </source>
</evidence>
<accession>A0AAD5VV08</accession>
<feature type="compositionally biased region" description="Basic residues" evidence="1">
    <location>
        <begin position="480"/>
        <end position="497"/>
    </location>
</feature>
<feature type="compositionally biased region" description="Basic and acidic residues" evidence="1">
    <location>
        <begin position="89"/>
        <end position="98"/>
    </location>
</feature>
<dbReference type="InterPro" id="IPR041457">
    <property type="entry name" value="CxC2_KDZ-assoc"/>
</dbReference>
<dbReference type="Pfam" id="PF18758">
    <property type="entry name" value="KDZ"/>
    <property type="match status" value="2"/>
</dbReference>
<dbReference type="Pfam" id="PF18803">
    <property type="entry name" value="CxC2"/>
    <property type="match status" value="1"/>
</dbReference>